<feature type="binding site" evidence="15">
    <location>
        <position position="232"/>
    </location>
    <ligand>
        <name>L-serine</name>
        <dbReference type="ChEBI" id="CHEBI:33384"/>
    </ligand>
</feature>
<feature type="site" description="Important for serine binding" evidence="15">
    <location>
        <position position="387"/>
    </location>
</feature>
<feature type="binding site" evidence="15">
    <location>
        <position position="286"/>
    </location>
    <ligand>
        <name>L-serine</name>
        <dbReference type="ChEBI" id="CHEBI:33384"/>
    </ligand>
</feature>
<keyword evidence="8 16" id="KW-0067">ATP-binding</keyword>
<evidence type="ECO:0000259" key="17">
    <source>
        <dbReference type="PROSITE" id="PS50862"/>
    </source>
</evidence>
<dbReference type="GO" id="GO:0016740">
    <property type="term" value="F:transferase activity"/>
    <property type="evidence" value="ECO:0007669"/>
    <property type="project" value="UniProtKB-ARBA"/>
</dbReference>
<name>A0A841T3Y8_9BACL</name>
<evidence type="ECO:0000313" key="18">
    <source>
        <dbReference type="EMBL" id="MBB6676293.1"/>
    </source>
</evidence>
<dbReference type="RefSeq" id="WP_185177578.1">
    <property type="nucleotide sequence ID" value="NZ_CBCSEP010000002.1"/>
</dbReference>
<organism evidence="18 19">
    <name type="scientific">Cohnella lubricantis</name>
    <dbReference type="NCBI Taxonomy" id="2163172"/>
    <lineage>
        <taxon>Bacteria</taxon>
        <taxon>Bacillati</taxon>
        <taxon>Bacillota</taxon>
        <taxon>Bacilli</taxon>
        <taxon>Bacillales</taxon>
        <taxon>Paenibacillaceae</taxon>
        <taxon>Cohnella</taxon>
    </lineage>
</organism>
<dbReference type="Pfam" id="PF02403">
    <property type="entry name" value="Seryl_tRNA_N"/>
    <property type="match status" value="1"/>
</dbReference>
<evidence type="ECO:0000256" key="3">
    <source>
        <dbReference type="ARBA" id="ARBA00010728"/>
    </source>
</evidence>
<keyword evidence="9" id="KW-0648">Protein biosynthesis</keyword>
<dbReference type="EC" id="6.1.1.11" evidence="4 14"/>
<dbReference type="PROSITE" id="PS50862">
    <property type="entry name" value="AA_TRNA_LIGASE_II"/>
    <property type="match status" value="1"/>
</dbReference>
<evidence type="ECO:0000256" key="7">
    <source>
        <dbReference type="ARBA" id="ARBA00022741"/>
    </source>
</evidence>
<evidence type="ECO:0000256" key="4">
    <source>
        <dbReference type="ARBA" id="ARBA00012840"/>
    </source>
</evidence>
<dbReference type="SUPFAM" id="SSF46589">
    <property type="entry name" value="tRNA-binding arm"/>
    <property type="match status" value="1"/>
</dbReference>
<dbReference type="SUPFAM" id="SSF55681">
    <property type="entry name" value="Class II aaRS and biotin synthetases"/>
    <property type="match status" value="1"/>
</dbReference>
<dbReference type="InterPro" id="IPR033729">
    <property type="entry name" value="SerRS_core"/>
</dbReference>
<proteinExistence type="inferred from homology"/>
<comment type="catalytic activity">
    <reaction evidence="12">
        <text>tRNA(Sec) + L-serine + ATP = L-seryl-tRNA(Sec) + AMP + diphosphate + H(+)</text>
        <dbReference type="Rhea" id="RHEA:42580"/>
        <dbReference type="Rhea" id="RHEA-COMP:9742"/>
        <dbReference type="Rhea" id="RHEA-COMP:10128"/>
        <dbReference type="ChEBI" id="CHEBI:15378"/>
        <dbReference type="ChEBI" id="CHEBI:30616"/>
        <dbReference type="ChEBI" id="CHEBI:33019"/>
        <dbReference type="ChEBI" id="CHEBI:33384"/>
        <dbReference type="ChEBI" id="CHEBI:78442"/>
        <dbReference type="ChEBI" id="CHEBI:78533"/>
        <dbReference type="ChEBI" id="CHEBI:456215"/>
        <dbReference type="EC" id="6.1.1.11"/>
    </reaction>
</comment>
<feature type="binding site" evidence="16">
    <location>
        <begin position="263"/>
        <end position="265"/>
    </location>
    <ligand>
        <name>ATP</name>
        <dbReference type="ChEBI" id="CHEBI:30616"/>
    </ligand>
</feature>
<dbReference type="InterPro" id="IPR002317">
    <property type="entry name" value="Ser-tRNA-ligase_type_1"/>
</dbReference>
<evidence type="ECO:0000256" key="15">
    <source>
        <dbReference type="PIRSR" id="PIRSR001529-1"/>
    </source>
</evidence>
<dbReference type="AlphaFoldDB" id="A0A841T3Y8"/>
<protein>
    <recommendedName>
        <fullName evidence="11 14">Serine--tRNA ligase</fullName>
        <ecNumber evidence="4 14">6.1.1.11</ecNumber>
    </recommendedName>
</protein>
<dbReference type="EMBL" id="JACJVN010000013">
    <property type="protein sequence ID" value="MBB6676293.1"/>
    <property type="molecule type" value="Genomic_DNA"/>
</dbReference>
<comment type="pathway">
    <text evidence="2">Aminoacyl-tRNA biosynthesis; selenocysteinyl-tRNA(Sec) biosynthesis; L-seryl-tRNA(Sec) from L-serine and tRNA(Sec): step 1/1.</text>
</comment>
<keyword evidence="6 18" id="KW-0436">Ligase</keyword>
<evidence type="ECO:0000256" key="6">
    <source>
        <dbReference type="ARBA" id="ARBA00022598"/>
    </source>
</evidence>
<dbReference type="GO" id="GO:0006434">
    <property type="term" value="P:seryl-tRNA aminoacylation"/>
    <property type="evidence" value="ECO:0007669"/>
    <property type="project" value="UniProtKB-UniRule"/>
</dbReference>
<dbReference type="GO" id="GO:0005737">
    <property type="term" value="C:cytoplasm"/>
    <property type="evidence" value="ECO:0007669"/>
    <property type="project" value="UniProtKB-SubCell"/>
</dbReference>
<dbReference type="InterPro" id="IPR015866">
    <property type="entry name" value="Ser-tRNA-synth_1_N"/>
</dbReference>
<evidence type="ECO:0000256" key="11">
    <source>
        <dbReference type="ARBA" id="ARBA00039158"/>
    </source>
</evidence>
<evidence type="ECO:0000256" key="14">
    <source>
        <dbReference type="NCBIfam" id="TIGR00414"/>
    </source>
</evidence>
<keyword evidence="19" id="KW-1185">Reference proteome</keyword>
<evidence type="ECO:0000256" key="9">
    <source>
        <dbReference type="ARBA" id="ARBA00022917"/>
    </source>
</evidence>
<sequence>MLSIKWIRENAEVLQRAANDRGIDFSVRELLDRDRARREVRLELDRVREERNQWTRAAGEQISRGEREEAASIKLQVRAIQPRIKALEEACAQAEEAYREAMLRAPNLLSPDTPIGLTDRDNVELRRVGVPAVWQDFEPLDHVALGELHGLMDIARGVRTAGARQYYLTGTGARLHRAVQQMALDMLEARGFRLLDVPLMVRGETLLNAGFFPHGEDQTYRLADEDRWLVGTSEVPLVSYYAGDVLEGDALPTRLAAASLCFRNEVGSAGRDVRGLYRVHQFAKVEQVVLCKDDPDEGERMLQEITANAEEMLRLLELPYRVVAVCSGDMSFKSYKQYDIETWMPSRGAYGETHSSSLLLDYQARRANIRYRDADGQLRCCWTLNNTAVASPRILIPLLENHQQPDGSIRIPAALRPYLKGLDRLAPPEPPACD</sequence>
<dbReference type="InterPro" id="IPR002314">
    <property type="entry name" value="aa-tRNA-synt_IIb"/>
</dbReference>
<dbReference type="PANTHER" id="PTHR43697:SF1">
    <property type="entry name" value="SERINE--TRNA LIGASE"/>
    <property type="match status" value="1"/>
</dbReference>
<accession>A0A841T3Y8</accession>
<dbReference type="PRINTS" id="PR00981">
    <property type="entry name" value="TRNASYNTHSER"/>
</dbReference>
<feature type="binding site" evidence="15">
    <location>
        <position position="385"/>
    </location>
    <ligand>
        <name>L-serine</name>
        <dbReference type="ChEBI" id="CHEBI:33384"/>
    </ligand>
</feature>
<keyword evidence="5" id="KW-0963">Cytoplasm</keyword>
<evidence type="ECO:0000256" key="13">
    <source>
        <dbReference type="ARBA" id="ARBA00048823"/>
    </source>
</evidence>
<feature type="binding site" evidence="16">
    <location>
        <begin position="279"/>
        <end position="282"/>
    </location>
    <ligand>
        <name>ATP</name>
        <dbReference type="ChEBI" id="CHEBI:30616"/>
    </ligand>
</feature>
<comment type="subcellular location">
    <subcellularLocation>
        <location evidence="1">Cytoplasm</location>
    </subcellularLocation>
</comment>
<dbReference type="PIRSF" id="PIRSF001529">
    <property type="entry name" value="Ser-tRNA-synth_IIa"/>
    <property type="match status" value="1"/>
</dbReference>
<evidence type="ECO:0000256" key="2">
    <source>
        <dbReference type="ARBA" id="ARBA00005045"/>
    </source>
</evidence>
<dbReference type="InterPro" id="IPR042103">
    <property type="entry name" value="SerRS_1_N_sf"/>
</dbReference>
<dbReference type="NCBIfam" id="TIGR00414">
    <property type="entry name" value="serS"/>
    <property type="match status" value="1"/>
</dbReference>
<evidence type="ECO:0000256" key="1">
    <source>
        <dbReference type="ARBA" id="ARBA00004496"/>
    </source>
</evidence>
<evidence type="ECO:0000256" key="12">
    <source>
        <dbReference type="ARBA" id="ARBA00047929"/>
    </source>
</evidence>
<reference evidence="18 19" key="1">
    <citation type="submission" date="2020-08" db="EMBL/GenBank/DDBJ databases">
        <title>Cohnella phylogeny.</title>
        <authorList>
            <person name="Dunlap C."/>
        </authorList>
    </citation>
    <scope>NUCLEOTIDE SEQUENCE [LARGE SCALE GENOMIC DNA]</scope>
    <source>
        <strain evidence="18 19">DSM 103658</strain>
    </source>
</reference>
<feature type="binding site" evidence="16">
    <location>
        <begin position="352"/>
        <end position="355"/>
    </location>
    <ligand>
        <name>ATP</name>
        <dbReference type="ChEBI" id="CHEBI:30616"/>
    </ligand>
</feature>
<feature type="binding site" evidence="15">
    <location>
        <position position="263"/>
    </location>
    <ligand>
        <name>L-serine</name>
        <dbReference type="ChEBI" id="CHEBI:33384"/>
    </ligand>
</feature>
<dbReference type="CDD" id="cd00770">
    <property type="entry name" value="SerRS_core"/>
    <property type="match status" value="1"/>
</dbReference>
<keyword evidence="7" id="KW-0547">Nucleotide-binding</keyword>
<dbReference type="Pfam" id="PF00587">
    <property type="entry name" value="tRNA-synt_2b"/>
    <property type="match status" value="1"/>
</dbReference>
<dbReference type="PANTHER" id="PTHR43697">
    <property type="entry name" value="SERYL-TRNA SYNTHETASE"/>
    <property type="match status" value="1"/>
</dbReference>
<comment type="caution">
    <text evidence="18">The sequence shown here is derived from an EMBL/GenBank/DDBJ whole genome shotgun (WGS) entry which is preliminary data.</text>
</comment>
<dbReference type="Proteomes" id="UP000574133">
    <property type="component" value="Unassembled WGS sequence"/>
</dbReference>
<keyword evidence="10" id="KW-0030">Aminoacyl-tRNA synthetase</keyword>
<gene>
    <name evidence="18" type="primary">serS</name>
    <name evidence="18" type="ORF">H4Q31_03020</name>
</gene>
<dbReference type="InterPro" id="IPR010978">
    <property type="entry name" value="tRNA-bd_arm"/>
</dbReference>
<feature type="domain" description="Aminoacyl-transfer RNA synthetases class-II family profile" evidence="17">
    <location>
        <begin position="141"/>
        <end position="412"/>
    </location>
</feature>
<dbReference type="InterPro" id="IPR006195">
    <property type="entry name" value="aa-tRNA-synth_II"/>
</dbReference>
<dbReference type="GO" id="GO:0005524">
    <property type="term" value="F:ATP binding"/>
    <property type="evidence" value="ECO:0007669"/>
    <property type="project" value="UniProtKB-KW"/>
</dbReference>
<evidence type="ECO:0000256" key="16">
    <source>
        <dbReference type="PIRSR" id="PIRSR001529-2"/>
    </source>
</evidence>
<dbReference type="InterPro" id="IPR045864">
    <property type="entry name" value="aa-tRNA-synth_II/BPL/LPL"/>
</dbReference>
<evidence type="ECO:0000256" key="10">
    <source>
        <dbReference type="ARBA" id="ARBA00023146"/>
    </source>
</evidence>
<comment type="catalytic activity">
    <reaction evidence="13">
        <text>tRNA(Ser) + L-serine + ATP = L-seryl-tRNA(Ser) + AMP + diphosphate + H(+)</text>
        <dbReference type="Rhea" id="RHEA:12292"/>
        <dbReference type="Rhea" id="RHEA-COMP:9669"/>
        <dbReference type="Rhea" id="RHEA-COMP:9703"/>
        <dbReference type="ChEBI" id="CHEBI:15378"/>
        <dbReference type="ChEBI" id="CHEBI:30616"/>
        <dbReference type="ChEBI" id="CHEBI:33019"/>
        <dbReference type="ChEBI" id="CHEBI:33384"/>
        <dbReference type="ChEBI" id="CHEBI:78442"/>
        <dbReference type="ChEBI" id="CHEBI:78533"/>
        <dbReference type="ChEBI" id="CHEBI:456215"/>
        <dbReference type="EC" id="6.1.1.11"/>
    </reaction>
</comment>
<comment type="similarity">
    <text evidence="3">Belongs to the class-II aminoacyl-tRNA synthetase family. Type-1 seryl-tRNA synthetase subfamily.</text>
</comment>
<evidence type="ECO:0000313" key="19">
    <source>
        <dbReference type="Proteomes" id="UP000574133"/>
    </source>
</evidence>
<dbReference type="GO" id="GO:0004828">
    <property type="term" value="F:serine-tRNA ligase activity"/>
    <property type="evidence" value="ECO:0007669"/>
    <property type="project" value="UniProtKB-UniRule"/>
</dbReference>
<dbReference type="Gene3D" id="3.30.930.10">
    <property type="entry name" value="Bira Bifunctional Protein, Domain 2"/>
    <property type="match status" value="1"/>
</dbReference>
<evidence type="ECO:0000256" key="8">
    <source>
        <dbReference type="ARBA" id="ARBA00022840"/>
    </source>
</evidence>
<dbReference type="GO" id="GO:0140096">
    <property type="term" value="F:catalytic activity, acting on a protein"/>
    <property type="evidence" value="ECO:0007669"/>
    <property type="project" value="UniProtKB-ARBA"/>
</dbReference>
<dbReference type="Gene3D" id="1.10.287.40">
    <property type="entry name" value="Serine-tRNA synthetase, tRNA binding domain"/>
    <property type="match status" value="1"/>
</dbReference>
<evidence type="ECO:0000256" key="5">
    <source>
        <dbReference type="ARBA" id="ARBA00022490"/>
    </source>
</evidence>